<evidence type="ECO:0000256" key="5">
    <source>
        <dbReference type="SAM" id="SignalP"/>
    </source>
</evidence>
<name>A0AAW2IA06_9NEOP</name>
<evidence type="ECO:0000313" key="6">
    <source>
        <dbReference type="EMBL" id="KAL0278636.1"/>
    </source>
</evidence>
<evidence type="ECO:0000256" key="2">
    <source>
        <dbReference type="ARBA" id="ARBA00009127"/>
    </source>
</evidence>
<dbReference type="InterPro" id="IPR017996">
    <property type="entry name" value="MRJP/yellow-related"/>
</dbReference>
<keyword evidence="3" id="KW-0964">Secreted</keyword>
<evidence type="ECO:0000256" key="4">
    <source>
        <dbReference type="ARBA" id="ARBA00023180"/>
    </source>
</evidence>
<dbReference type="EMBL" id="JARGDH010000001">
    <property type="protein sequence ID" value="KAL0278636.1"/>
    <property type="molecule type" value="Genomic_DNA"/>
</dbReference>
<evidence type="ECO:0000256" key="1">
    <source>
        <dbReference type="ARBA" id="ARBA00004613"/>
    </source>
</evidence>
<reference evidence="6" key="1">
    <citation type="journal article" date="2024" name="Gigascience">
        <title>Chromosome-level genome of the poultry shaft louse Menopon gallinae provides insight into the host-switching and adaptive evolution of parasitic lice.</title>
        <authorList>
            <person name="Xu Y."/>
            <person name="Ma L."/>
            <person name="Liu S."/>
            <person name="Liang Y."/>
            <person name="Liu Q."/>
            <person name="He Z."/>
            <person name="Tian L."/>
            <person name="Duan Y."/>
            <person name="Cai W."/>
            <person name="Li H."/>
            <person name="Song F."/>
        </authorList>
    </citation>
    <scope>NUCLEOTIDE SEQUENCE</scope>
    <source>
        <strain evidence="6">Cailab_2023a</strain>
    </source>
</reference>
<dbReference type="Gene3D" id="2.120.10.30">
    <property type="entry name" value="TolB, C-terminal domain"/>
    <property type="match status" value="1"/>
</dbReference>
<dbReference type="AlphaFoldDB" id="A0AAW2IA06"/>
<feature type="chain" id="PRO_5043621106" evidence="5">
    <location>
        <begin position="17"/>
        <end position="424"/>
    </location>
</feature>
<proteinExistence type="inferred from homology"/>
<accession>A0AAW2IA06</accession>
<comment type="caution">
    <text evidence="6">The sequence shown here is derived from an EMBL/GenBank/DDBJ whole genome shotgun (WGS) entry which is preliminary data.</text>
</comment>
<dbReference type="PRINTS" id="PR01366">
    <property type="entry name" value="ROYALJELLY"/>
</dbReference>
<comment type="similarity">
    <text evidence="2">Belongs to the major royal jelly protein family.</text>
</comment>
<evidence type="ECO:0000256" key="3">
    <source>
        <dbReference type="ARBA" id="ARBA00022525"/>
    </source>
</evidence>
<dbReference type="PANTHER" id="PTHR10009">
    <property type="entry name" value="PROTEIN YELLOW-RELATED"/>
    <property type="match status" value="1"/>
</dbReference>
<keyword evidence="5" id="KW-0732">Signal</keyword>
<dbReference type="PANTHER" id="PTHR10009:SF7">
    <property type="entry name" value="GH10609P-RELATED"/>
    <property type="match status" value="1"/>
</dbReference>
<feature type="signal peptide" evidence="5">
    <location>
        <begin position="1"/>
        <end position="16"/>
    </location>
</feature>
<organism evidence="6">
    <name type="scientific">Menopon gallinae</name>
    <name type="common">poultry shaft louse</name>
    <dbReference type="NCBI Taxonomy" id="328185"/>
    <lineage>
        <taxon>Eukaryota</taxon>
        <taxon>Metazoa</taxon>
        <taxon>Ecdysozoa</taxon>
        <taxon>Arthropoda</taxon>
        <taxon>Hexapoda</taxon>
        <taxon>Insecta</taxon>
        <taxon>Pterygota</taxon>
        <taxon>Neoptera</taxon>
        <taxon>Paraneoptera</taxon>
        <taxon>Psocodea</taxon>
        <taxon>Troctomorpha</taxon>
        <taxon>Phthiraptera</taxon>
        <taxon>Amblycera</taxon>
        <taxon>Menoponidae</taxon>
        <taxon>Menopon</taxon>
    </lineage>
</organism>
<dbReference type="FunFam" id="2.120.10.30:FF:000045">
    <property type="entry name" value="Blast:Protein yellow"/>
    <property type="match status" value="1"/>
</dbReference>
<dbReference type="InterPro" id="IPR011042">
    <property type="entry name" value="6-blade_b-propeller_TolB-like"/>
</dbReference>
<keyword evidence="4" id="KW-0325">Glycoprotein</keyword>
<dbReference type="GO" id="GO:0005576">
    <property type="term" value="C:extracellular region"/>
    <property type="evidence" value="ECO:0007669"/>
    <property type="project" value="UniProtKB-SubCell"/>
</dbReference>
<sequence length="424" mass="48392">MKIGLFFIALIHYVHGLNRMEVVYQWKSIDFEYPDRRSREESIAKGEFVPGNAVPLDVDVWNNGVSKKIFVTFPKFKDGIPVALATVSPNGNGEGHLLKPYPDWSWQAQSNRDCDKLTSVFRTQIDKCGRIWAIDSGMVNLSASGRRQCQPQLVVFNLQNDKLSGRHKFSDSLLKEESILANLAVDLRSDNCQDAFAYIADVTSYALIVFDAKNDKAWQVKSNTMYPYPPYGVFRANNAEFDLMDGILGMALAPASVRESWVPVSALRNERNFDQGENKIPRQFQTSDEARKSQSIAEAFDKNGILYFGMMDDNSINCWNSDTAYKSSNIHQLEQDNLNLQFSSGLKIIPNEKDEEEIWVMTDRFQLLMTGDMKKNEVNFRIVRGKLDDLLRNSPCRKYKPIVFPNKTEPCTEKYTKPPQSHYG</sequence>
<dbReference type="Pfam" id="PF03022">
    <property type="entry name" value="MRJP"/>
    <property type="match status" value="1"/>
</dbReference>
<gene>
    <name evidence="6" type="ORF">PYX00_000403</name>
</gene>
<comment type="subcellular location">
    <subcellularLocation>
        <location evidence="1">Secreted</location>
    </subcellularLocation>
</comment>
<protein>
    <submittedName>
        <fullName evidence="6">Uncharacterized protein</fullName>
    </submittedName>
</protein>